<dbReference type="InterPro" id="IPR020561">
    <property type="entry name" value="PRibGlycinamid_synth_ATP-grasp"/>
</dbReference>
<evidence type="ECO:0000256" key="12">
    <source>
        <dbReference type="HAMAP-Rule" id="MF_00138"/>
    </source>
</evidence>
<organism evidence="15 16">
    <name type="scientific">Rubritalea profundi</name>
    <dbReference type="NCBI Taxonomy" id="1658618"/>
    <lineage>
        <taxon>Bacteria</taxon>
        <taxon>Pseudomonadati</taxon>
        <taxon>Verrucomicrobiota</taxon>
        <taxon>Verrucomicrobiia</taxon>
        <taxon>Verrucomicrobiales</taxon>
        <taxon>Rubritaleaceae</taxon>
        <taxon>Rubritalea</taxon>
    </lineage>
</organism>
<dbReference type="Proteomes" id="UP000239907">
    <property type="component" value="Unassembled WGS sequence"/>
</dbReference>
<dbReference type="InterPro" id="IPR013815">
    <property type="entry name" value="ATP_grasp_subdomain_1"/>
</dbReference>
<dbReference type="InterPro" id="IPR000115">
    <property type="entry name" value="PRibGlycinamide_synth"/>
</dbReference>
<evidence type="ECO:0000256" key="9">
    <source>
        <dbReference type="ARBA" id="ARBA00038345"/>
    </source>
</evidence>
<dbReference type="GO" id="GO:0006189">
    <property type="term" value="P:'de novo' IMP biosynthetic process"/>
    <property type="evidence" value="ECO:0007669"/>
    <property type="project" value="UniProtKB-UniRule"/>
</dbReference>
<dbReference type="OrthoDB" id="9807240at2"/>
<dbReference type="PANTHER" id="PTHR43472">
    <property type="entry name" value="PHOSPHORIBOSYLAMINE--GLYCINE LIGASE"/>
    <property type="match status" value="1"/>
</dbReference>
<dbReference type="InterPro" id="IPR011761">
    <property type="entry name" value="ATP-grasp"/>
</dbReference>
<protein>
    <recommendedName>
        <fullName evidence="4 12">Phosphoribosylamine--glycine ligase</fullName>
        <ecNumber evidence="4 12">6.3.4.13</ecNumber>
    </recommendedName>
    <alternativeName>
        <fullName evidence="12">GARS</fullName>
    </alternativeName>
    <alternativeName>
        <fullName evidence="10 12">Glycinamide ribonucleotide synthetase</fullName>
    </alternativeName>
    <alternativeName>
        <fullName evidence="11 12">Phosphoribosylglycinamide synthetase</fullName>
    </alternativeName>
</protein>
<comment type="similarity">
    <text evidence="9 12">Belongs to the GARS family.</text>
</comment>
<comment type="pathway">
    <text evidence="3 12">Purine metabolism; IMP biosynthesis via de novo pathway; N(1)-(5-phospho-D-ribosyl)glycinamide from 5-phospho-alpha-D-ribose 1-diphosphate: step 2/2.</text>
</comment>
<reference evidence="15 16" key="1">
    <citation type="submission" date="2016-12" db="EMBL/GenBank/DDBJ databases">
        <title>Study of bacterial adaptation to deep sea.</title>
        <authorList>
            <person name="Song J."/>
            <person name="Yoshizawa S."/>
            <person name="Kogure K."/>
        </authorList>
    </citation>
    <scope>NUCLEOTIDE SEQUENCE [LARGE SCALE GENOMIC DNA]</scope>
    <source>
        <strain evidence="15 16">SAORIC-165</strain>
    </source>
</reference>
<keyword evidence="8 13" id="KW-0067">ATP-binding</keyword>
<dbReference type="Pfam" id="PF02843">
    <property type="entry name" value="GARS_C"/>
    <property type="match status" value="1"/>
</dbReference>
<dbReference type="InterPro" id="IPR016185">
    <property type="entry name" value="PreATP-grasp_dom_sf"/>
</dbReference>
<evidence type="ECO:0000256" key="5">
    <source>
        <dbReference type="ARBA" id="ARBA00022598"/>
    </source>
</evidence>
<gene>
    <name evidence="12" type="primary">purD</name>
    <name evidence="15" type="ORF">BSZ32_03025</name>
</gene>
<dbReference type="Pfam" id="PF02844">
    <property type="entry name" value="GARS_N"/>
    <property type="match status" value="1"/>
</dbReference>
<evidence type="ECO:0000313" key="15">
    <source>
        <dbReference type="EMBL" id="PQJ27564.1"/>
    </source>
</evidence>
<dbReference type="Gene3D" id="3.30.1490.20">
    <property type="entry name" value="ATP-grasp fold, A domain"/>
    <property type="match status" value="1"/>
</dbReference>
<dbReference type="GO" id="GO:0004637">
    <property type="term" value="F:phosphoribosylamine-glycine ligase activity"/>
    <property type="evidence" value="ECO:0007669"/>
    <property type="project" value="UniProtKB-UniRule"/>
</dbReference>
<evidence type="ECO:0000256" key="10">
    <source>
        <dbReference type="ARBA" id="ARBA00042242"/>
    </source>
</evidence>
<evidence type="ECO:0000256" key="13">
    <source>
        <dbReference type="PROSITE-ProRule" id="PRU00409"/>
    </source>
</evidence>
<dbReference type="GO" id="GO:0046872">
    <property type="term" value="F:metal ion binding"/>
    <property type="evidence" value="ECO:0007669"/>
    <property type="project" value="InterPro"/>
</dbReference>
<dbReference type="InterPro" id="IPR020560">
    <property type="entry name" value="PRibGlycinamide_synth_C-dom"/>
</dbReference>
<dbReference type="SMART" id="SM01210">
    <property type="entry name" value="GARS_C"/>
    <property type="match status" value="1"/>
</dbReference>
<dbReference type="InterPro" id="IPR011054">
    <property type="entry name" value="Rudment_hybrid_motif"/>
</dbReference>
<evidence type="ECO:0000259" key="14">
    <source>
        <dbReference type="PROSITE" id="PS50975"/>
    </source>
</evidence>
<dbReference type="EC" id="6.3.4.13" evidence="4 12"/>
<dbReference type="RefSeq" id="WP_105042055.1">
    <property type="nucleotide sequence ID" value="NZ_MQWA01000001.1"/>
</dbReference>
<dbReference type="SUPFAM" id="SSF56059">
    <property type="entry name" value="Glutathione synthetase ATP-binding domain-like"/>
    <property type="match status" value="1"/>
</dbReference>
<evidence type="ECO:0000256" key="1">
    <source>
        <dbReference type="ARBA" id="ARBA00001936"/>
    </source>
</evidence>
<dbReference type="Gene3D" id="3.90.600.10">
    <property type="entry name" value="Phosphoribosylglycinamide synthetase, C-terminal domain"/>
    <property type="match status" value="1"/>
</dbReference>
<dbReference type="GO" id="GO:0005524">
    <property type="term" value="F:ATP binding"/>
    <property type="evidence" value="ECO:0007669"/>
    <property type="project" value="UniProtKB-UniRule"/>
</dbReference>
<comment type="cofactor">
    <cofactor evidence="1">
        <name>Mn(2+)</name>
        <dbReference type="ChEBI" id="CHEBI:29035"/>
    </cofactor>
</comment>
<keyword evidence="16" id="KW-1185">Reference proteome</keyword>
<dbReference type="GO" id="GO:0009113">
    <property type="term" value="P:purine nucleobase biosynthetic process"/>
    <property type="evidence" value="ECO:0007669"/>
    <property type="project" value="InterPro"/>
</dbReference>
<feature type="domain" description="ATP-grasp" evidence="14">
    <location>
        <begin position="107"/>
        <end position="310"/>
    </location>
</feature>
<dbReference type="Pfam" id="PF01071">
    <property type="entry name" value="GARS_A"/>
    <property type="match status" value="1"/>
</dbReference>
<dbReference type="Gene3D" id="3.30.470.20">
    <property type="entry name" value="ATP-grasp fold, B domain"/>
    <property type="match status" value="1"/>
</dbReference>
<dbReference type="InterPro" id="IPR037123">
    <property type="entry name" value="PRibGlycinamide_synth_C_sf"/>
</dbReference>
<sequence>MKILVVGKGGREHALLTAFSESPTATELYSFPGSDAIAEIATLVDVDGLESLIAWMKGNDIELCVAGEESYLVTGEGLANLCEIEEIPCWGPHFQSAQLEASKEFAKEFMLRHDIPTGAAAGCADIDEARVAINGVYPTVLKFDGLAAGKGVAVCPDEATAEEFLNDVMVERRFGAGRLLVEECLIGPEVSVFAAVVDDKYLIFTPARDYKRALDGDLGPNTGGMGAVASRQLVSKELLAQIDREIVKPTVDGLVKDGLPYRGFIYFGLMITKDGPKIIEYNCRFGDPECQAVMPIVGGDLTQFCFDGAKGELNPELLNFSEGWSVCLVRASAGYPETSRSGDVITGFGDVEGARVYHAGTRKNADGQWETNGGRVLAVVAGGDDRKSAVDAAYKQLEKVTFDGMQSRTDVGVFNF</sequence>
<dbReference type="PANTHER" id="PTHR43472:SF1">
    <property type="entry name" value="PHOSPHORIBOSYLAMINE--GLYCINE LIGASE, CHLOROPLASTIC"/>
    <property type="match status" value="1"/>
</dbReference>
<comment type="cofactor">
    <cofactor evidence="2">
        <name>Mg(2+)</name>
        <dbReference type="ChEBI" id="CHEBI:18420"/>
    </cofactor>
</comment>
<evidence type="ECO:0000256" key="6">
    <source>
        <dbReference type="ARBA" id="ARBA00022741"/>
    </source>
</evidence>
<comment type="catalytic activity">
    <reaction evidence="12">
        <text>5-phospho-beta-D-ribosylamine + glycine + ATP = N(1)-(5-phospho-beta-D-ribosyl)glycinamide + ADP + phosphate + H(+)</text>
        <dbReference type="Rhea" id="RHEA:17453"/>
        <dbReference type="ChEBI" id="CHEBI:15378"/>
        <dbReference type="ChEBI" id="CHEBI:30616"/>
        <dbReference type="ChEBI" id="CHEBI:43474"/>
        <dbReference type="ChEBI" id="CHEBI:57305"/>
        <dbReference type="ChEBI" id="CHEBI:58681"/>
        <dbReference type="ChEBI" id="CHEBI:143788"/>
        <dbReference type="ChEBI" id="CHEBI:456216"/>
        <dbReference type="EC" id="6.3.4.13"/>
    </reaction>
</comment>
<dbReference type="InterPro" id="IPR020562">
    <property type="entry name" value="PRibGlycinamide_synth_N"/>
</dbReference>
<dbReference type="SUPFAM" id="SSF52440">
    <property type="entry name" value="PreATP-grasp domain"/>
    <property type="match status" value="1"/>
</dbReference>
<dbReference type="HAMAP" id="MF_00138">
    <property type="entry name" value="GARS"/>
    <property type="match status" value="1"/>
</dbReference>
<dbReference type="SMART" id="SM01209">
    <property type="entry name" value="GARS_A"/>
    <property type="match status" value="1"/>
</dbReference>
<proteinExistence type="inferred from homology"/>
<evidence type="ECO:0000256" key="3">
    <source>
        <dbReference type="ARBA" id="ARBA00005174"/>
    </source>
</evidence>
<evidence type="ECO:0000256" key="11">
    <source>
        <dbReference type="ARBA" id="ARBA00042864"/>
    </source>
</evidence>
<keyword evidence="5 12" id="KW-0436">Ligase</keyword>
<evidence type="ECO:0000256" key="8">
    <source>
        <dbReference type="ARBA" id="ARBA00022840"/>
    </source>
</evidence>
<evidence type="ECO:0000313" key="16">
    <source>
        <dbReference type="Proteomes" id="UP000239907"/>
    </source>
</evidence>
<name>A0A2S7TZJ9_9BACT</name>
<evidence type="ECO:0000256" key="2">
    <source>
        <dbReference type="ARBA" id="ARBA00001946"/>
    </source>
</evidence>
<dbReference type="PROSITE" id="PS00184">
    <property type="entry name" value="GARS"/>
    <property type="match status" value="1"/>
</dbReference>
<accession>A0A2S7TZJ9</accession>
<dbReference type="InterPro" id="IPR020559">
    <property type="entry name" value="PRibGlycinamide_synth_CS"/>
</dbReference>
<dbReference type="SUPFAM" id="SSF51246">
    <property type="entry name" value="Rudiment single hybrid motif"/>
    <property type="match status" value="1"/>
</dbReference>
<comment type="caution">
    <text evidence="15">The sequence shown here is derived from an EMBL/GenBank/DDBJ whole genome shotgun (WGS) entry which is preliminary data.</text>
</comment>
<dbReference type="EMBL" id="MQWA01000001">
    <property type="protein sequence ID" value="PQJ27564.1"/>
    <property type="molecule type" value="Genomic_DNA"/>
</dbReference>
<keyword evidence="6 13" id="KW-0547">Nucleotide-binding</keyword>
<dbReference type="PROSITE" id="PS50975">
    <property type="entry name" value="ATP_GRASP"/>
    <property type="match status" value="1"/>
</dbReference>
<dbReference type="Gene3D" id="3.40.50.20">
    <property type="match status" value="1"/>
</dbReference>
<evidence type="ECO:0000256" key="4">
    <source>
        <dbReference type="ARBA" id="ARBA00013255"/>
    </source>
</evidence>
<dbReference type="UniPathway" id="UPA00074">
    <property type="reaction ID" value="UER00125"/>
</dbReference>
<evidence type="ECO:0000256" key="7">
    <source>
        <dbReference type="ARBA" id="ARBA00022755"/>
    </source>
</evidence>
<dbReference type="AlphaFoldDB" id="A0A2S7TZJ9"/>
<dbReference type="NCBIfam" id="TIGR00877">
    <property type="entry name" value="purD"/>
    <property type="match status" value="1"/>
</dbReference>
<keyword evidence="7 12" id="KW-0658">Purine biosynthesis</keyword>